<protein>
    <submittedName>
        <fullName evidence="3">Uncharacterized protein</fullName>
    </submittedName>
</protein>
<dbReference type="InterPro" id="IPR039034">
    <property type="entry name" value="INPP4"/>
</dbReference>
<accession>A0A0D3JNJ8</accession>
<reference evidence="4" key="1">
    <citation type="journal article" date="2013" name="Nature">
        <title>Pan genome of the phytoplankton Emiliania underpins its global distribution.</title>
        <authorList>
            <person name="Read B.A."/>
            <person name="Kegel J."/>
            <person name="Klute M.J."/>
            <person name="Kuo A."/>
            <person name="Lefebvre S.C."/>
            <person name="Maumus F."/>
            <person name="Mayer C."/>
            <person name="Miller J."/>
            <person name="Monier A."/>
            <person name="Salamov A."/>
            <person name="Young J."/>
            <person name="Aguilar M."/>
            <person name="Claverie J.M."/>
            <person name="Frickenhaus S."/>
            <person name="Gonzalez K."/>
            <person name="Herman E.K."/>
            <person name="Lin Y.C."/>
            <person name="Napier J."/>
            <person name="Ogata H."/>
            <person name="Sarno A.F."/>
            <person name="Shmutz J."/>
            <person name="Schroeder D."/>
            <person name="de Vargas C."/>
            <person name="Verret F."/>
            <person name="von Dassow P."/>
            <person name="Valentin K."/>
            <person name="Van de Peer Y."/>
            <person name="Wheeler G."/>
            <person name="Dacks J.B."/>
            <person name="Delwiche C.F."/>
            <person name="Dyhrman S.T."/>
            <person name="Glockner G."/>
            <person name="John U."/>
            <person name="Richards T."/>
            <person name="Worden A.Z."/>
            <person name="Zhang X."/>
            <person name="Grigoriev I.V."/>
            <person name="Allen A.E."/>
            <person name="Bidle K."/>
            <person name="Borodovsky M."/>
            <person name="Bowler C."/>
            <person name="Brownlee C."/>
            <person name="Cock J.M."/>
            <person name="Elias M."/>
            <person name="Gladyshev V.N."/>
            <person name="Groth M."/>
            <person name="Guda C."/>
            <person name="Hadaegh A."/>
            <person name="Iglesias-Rodriguez M.D."/>
            <person name="Jenkins J."/>
            <person name="Jones B.M."/>
            <person name="Lawson T."/>
            <person name="Leese F."/>
            <person name="Lindquist E."/>
            <person name="Lobanov A."/>
            <person name="Lomsadze A."/>
            <person name="Malik S.B."/>
            <person name="Marsh M.E."/>
            <person name="Mackinder L."/>
            <person name="Mock T."/>
            <person name="Mueller-Roeber B."/>
            <person name="Pagarete A."/>
            <person name="Parker M."/>
            <person name="Probert I."/>
            <person name="Quesneville H."/>
            <person name="Raines C."/>
            <person name="Rensing S.A."/>
            <person name="Riano-Pachon D.M."/>
            <person name="Richier S."/>
            <person name="Rokitta S."/>
            <person name="Shiraiwa Y."/>
            <person name="Soanes D.M."/>
            <person name="van der Giezen M."/>
            <person name="Wahlund T.M."/>
            <person name="Williams B."/>
            <person name="Wilson W."/>
            <person name="Wolfe G."/>
            <person name="Wurch L.L."/>
        </authorList>
    </citation>
    <scope>NUCLEOTIDE SEQUENCE</scope>
</reference>
<dbReference type="HOGENOM" id="CLU_1312183_0_0_1"/>
<dbReference type="PANTHER" id="PTHR12187:SF11">
    <property type="entry name" value="PHOSPHATIDYLINOSITOL-3,4-BISPHOSPHATE 4-PHOSPHATASE"/>
    <property type="match status" value="1"/>
</dbReference>
<reference evidence="3" key="2">
    <citation type="submission" date="2024-10" db="UniProtKB">
        <authorList>
            <consortium name="EnsemblProtists"/>
        </authorList>
    </citation>
    <scope>IDENTIFICATION</scope>
</reference>
<evidence type="ECO:0000313" key="4">
    <source>
        <dbReference type="Proteomes" id="UP000013827"/>
    </source>
</evidence>
<keyword evidence="2" id="KW-0443">Lipid metabolism</keyword>
<dbReference type="Proteomes" id="UP000013827">
    <property type="component" value="Unassembled WGS sequence"/>
</dbReference>
<proteinExistence type="predicted"/>
<dbReference type="GO" id="GO:0005737">
    <property type="term" value="C:cytoplasm"/>
    <property type="evidence" value="ECO:0007669"/>
    <property type="project" value="TreeGrafter"/>
</dbReference>
<dbReference type="PANTHER" id="PTHR12187">
    <property type="entry name" value="AGAP000124-PA"/>
    <property type="match status" value="1"/>
</dbReference>
<evidence type="ECO:0000256" key="1">
    <source>
        <dbReference type="ARBA" id="ARBA00022801"/>
    </source>
</evidence>
<keyword evidence="4" id="KW-1185">Reference proteome</keyword>
<dbReference type="eggNOG" id="KOG4428">
    <property type="taxonomic scope" value="Eukaryota"/>
</dbReference>
<keyword evidence="1" id="KW-0378">Hydrolase</keyword>
<sequence>MPVLCFAPRELGFRDAARASAAGLKPGVMLRVRPVLLSQGINEEQSVANLMQTHTAEQTALNERALAQLNEFQAAHQKRWFVVRSVGEACFPPELLRQQRELLVRARQLLSSPPDPKNVGLLHATAALTRLLDGGRATLCKSGKDRTAMSITLEHTLLLQRAHGLSEHLASAALTAMRRHGVRRENVRQNTNKRVALAPPFPLSFVICVS</sequence>
<evidence type="ECO:0000313" key="3">
    <source>
        <dbReference type="EnsemblProtists" id="EOD25083"/>
    </source>
</evidence>
<dbReference type="KEGG" id="ehx:EMIHUDRAFT_206170"/>
<dbReference type="GeneID" id="17270629"/>
<dbReference type="GO" id="GO:0016316">
    <property type="term" value="F:phosphatidylinositol-3,4-bisphosphate 4-phosphatase activity"/>
    <property type="evidence" value="ECO:0007669"/>
    <property type="project" value="InterPro"/>
</dbReference>
<dbReference type="AlphaFoldDB" id="A0A0D3JNJ8"/>
<evidence type="ECO:0000256" key="2">
    <source>
        <dbReference type="ARBA" id="ARBA00023098"/>
    </source>
</evidence>
<dbReference type="PaxDb" id="2903-EOD25083"/>
<dbReference type="RefSeq" id="XP_005777512.1">
    <property type="nucleotide sequence ID" value="XM_005777455.1"/>
</dbReference>
<organism evidence="3 4">
    <name type="scientific">Emiliania huxleyi (strain CCMP1516)</name>
    <dbReference type="NCBI Taxonomy" id="280463"/>
    <lineage>
        <taxon>Eukaryota</taxon>
        <taxon>Haptista</taxon>
        <taxon>Haptophyta</taxon>
        <taxon>Prymnesiophyceae</taxon>
        <taxon>Isochrysidales</taxon>
        <taxon>Noelaerhabdaceae</taxon>
        <taxon>Emiliania</taxon>
    </lineage>
</organism>
<name>A0A0D3JNJ8_EMIH1</name>
<dbReference type="EnsemblProtists" id="EOD25083">
    <property type="protein sequence ID" value="EOD25083"/>
    <property type="gene ID" value="EMIHUDRAFT_206170"/>
</dbReference>